<proteinExistence type="predicted"/>
<dbReference type="Proteomes" id="UP000014760">
    <property type="component" value="Unassembled WGS sequence"/>
</dbReference>
<protein>
    <submittedName>
        <fullName evidence="2 3">Uncharacterized protein</fullName>
    </submittedName>
</protein>
<keyword evidence="1" id="KW-1133">Transmembrane helix</keyword>
<evidence type="ECO:0000256" key="1">
    <source>
        <dbReference type="SAM" id="Phobius"/>
    </source>
</evidence>
<name>R7V9D5_CAPTE</name>
<sequence length="186" mass="21344">MHKTNTQCILMAITVHTGRQDMIAKETSVQELDPEINNRYKILQGTISLGVLFLVTMRVSFSLPAQFKGHKGTNRKTQPDDRTIIRLLKDPEAKIRNVYRRTLMIVRYYAMWVLTELAAVVLPKYISRMTQMAHKRSLSLCRFENAVIIAETEGNLINCRVMWVDADDAITPMTSDVSQELKLMIT</sequence>
<reference evidence="3" key="3">
    <citation type="submission" date="2015-06" db="UniProtKB">
        <authorList>
            <consortium name="EnsemblMetazoa"/>
        </authorList>
    </citation>
    <scope>IDENTIFICATION</scope>
</reference>
<reference evidence="2 4" key="2">
    <citation type="journal article" date="2013" name="Nature">
        <title>Insights into bilaterian evolution from three spiralian genomes.</title>
        <authorList>
            <person name="Simakov O."/>
            <person name="Marletaz F."/>
            <person name="Cho S.J."/>
            <person name="Edsinger-Gonzales E."/>
            <person name="Havlak P."/>
            <person name="Hellsten U."/>
            <person name="Kuo D.H."/>
            <person name="Larsson T."/>
            <person name="Lv J."/>
            <person name="Arendt D."/>
            <person name="Savage R."/>
            <person name="Osoegawa K."/>
            <person name="de Jong P."/>
            <person name="Grimwood J."/>
            <person name="Chapman J.A."/>
            <person name="Shapiro H."/>
            <person name="Aerts A."/>
            <person name="Otillar R.P."/>
            <person name="Terry A.Y."/>
            <person name="Boore J.L."/>
            <person name="Grigoriev I.V."/>
            <person name="Lindberg D.R."/>
            <person name="Seaver E.C."/>
            <person name="Weisblat D.A."/>
            <person name="Putnam N.H."/>
            <person name="Rokhsar D.S."/>
        </authorList>
    </citation>
    <scope>NUCLEOTIDE SEQUENCE</scope>
    <source>
        <strain evidence="2 4">I ESC-2004</strain>
    </source>
</reference>
<dbReference type="EnsemblMetazoa" id="CapteT215958">
    <property type="protein sequence ID" value="CapteP215958"/>
    <property type="gene ID" value="CapteG215958"/>
</dbReference>
<evidence type="ECO:0000313" key="3">
    <source>
        <dbReference type="EnsemblMetazoa" id="CapteP215958"/>
    </source>
</evidence>
<dbReference type="AlphaFoldDB" id="R7V9D5"/>
<keyword evidence="1" id="KW-0472">Membrane</keyword>
<gene>
    <name evidence="2" type="ORF">CAPTEDRAFT_215958</name>
</gene>
<reference evidence="4" key="1">
    <citation type="submission" date="2012-12" db="EMBL/GenBank/DDBJ databases">
        <authorList>
            <person name="Hellsten U."/>
            <person name="Grimwood J."/>
            <person name="Chapman J.A."/>
            <person name="Shapiro H."/>
            <person name="Aerts A."/>
            <person name="Otillar R.P."/>
            <person name="Terry A.Y."/>
            <person name="Boore J.L."/>
            <person name="Simakov O."/>
            <person name="Marletaz F."/>
            <person name="Cho S.-J."/>
            <person name="Edsinger-Gonzales E."/>
            <person name="Havlak P."/>
            <person name="Kuo D.-H."/>
            <person name="Larsson T."/>
            <person name="Lv J."/>
            <person name="Arendt D."/>
            <person name="Savage R."/>
            <person name="Osoegawa K."/>
            <person name="de Jong P."/>
            <person name="Lindberg D.R."/>
            <person name="Seaver E.C."/>
            <person name="Weisblat D.A."/>
            <person name="Putnam N.H."/>
            <person name="Grigoriev I.V."/>
            <person name="Rokhsar D.S."/>
        </authorList>
    </citation>
    <scope>NUCLEOTIDE SEQUENCE</scope>
    <source>
        <strain evidence="4">I ESC-2004</strain>
    </source>
</reference>
<dbReference type="HOGENOM" id="CLU_1455737_0_0_1"/>
<keyword evidence="1" id="KW-0812">Transmembrane</keyword>
<keyword evidence="4" id="KW-1185">Reference proteome</keyword>
<accession>R7V9D5</accession>
<evidence type="ECO:0000313" key="2">
    <source>
        <dbReference type="EMBL" id="ELU15112.1"/>
    </source>
</evidence>
<dbReference type="EMBL" id="AMQN01004616">
    <property type="status" value="NOT_ANNOTATED_CDS"/>
    <property type="molecule type" value="Genomic_DNA"/>
</dbReference>
<organism evidence="2">
    <name type="scientific">Capitella teleta</name>
    <name type="common">Polychaete worm</name>
    <dbReference type="NCBI Taxonomy" id="283909"/>
    <lineage>
        <taxon>Eukaryota</taxon>
        <taxon>Metazoa</taxon>
        <taxon>Spiralia</taxon>
        <taxon>Lophotrochozoa</taxon>
        <taxon>Annelida</taxon>
        <taxon>Polychaeta</taxon>
        <taxon>Sedentaria</taxon>
        <taxon>Scolecida</taxon>
        <taxon>Capitellidae</taxon>
        <taxon>Capitella</taxon>
    </lineage>
</organism>
<feature type="transmembrane region" description="Helical" evidence="1">
    <location>
        <begin position="106"/>
        <end position="126"/>
    </location>
</feature>
<feature type="transmembrane region" description="Helical" evidence="1">
    <location>
        <begin position="42"/>
        <end position="61"/>
    </location>
</feature>
<dbReference type="EMBL" id="KB293995">
    <property type="protein sequence ID" value="ELU15112.1"/>
    <property type="molecule type" value="Genomic_DNA"/>
</dbReference>
<evidence type="ECO:0000313" key="4">
    <source>
        <dbReference type="Proteomes" id="UP000014760"/>
    </source>
</evidence>